<keyword evidence="2" id="KW-1185">Reference proteome</keyword>
<organism evidence="1 2">
    <name type="scientific">Zunongwangia pacifica</name>
    <dbReference type="NCBI Taxonomy" id="2911062"/>
    <lineage>
        <taxon>Bacteria</taxon>
        <taxon>Pseudomonadati</taxon>
        <taxon>Bacteroidota</taxon>
        <taxon>Flavobacteriia</taxon>
        <taxon>Flavobacteriales</taxon>
        <taxon>Flavobacteriaceae</taxon>
        <taxon>Zunongwangia</taxon>
    </lineage>
</organism>
<dbReference type="EMBL" id="JAKHSK010000019">
    <property type="protein sequence ID" value="MCL6219284.1"/>
    <property type="molecule type" value="Genomic_DNA"/>
</dbReference>
<proteinExistence type="predicted"/>
<protein>
    <submittedName>
        <fullName evidence="1">GLPGLI family protein</fullName>
    </submittedName>
</protein>
<reference evidence="1" key="1">
    <citation type="submission" date="2022-01" db="EMBL/GenBank/DDBJ databases">
        <title>Genome sequencing of Zunongwangia sp. M21534 genome.</title>
        <authorList>
            <person name="Chen Y."/>
            <person name="Dong C."/>
            <person name="Shao Z."/>
        </authorList>
    </citation>
    <scope>NUCLEOTIDE SEQUENCE</scope>
    <source>
        <strain evidence="1">MCCC M21534</strain>
    </source>
</reference>
<comment type="caution">
    <text evidence="1">The sequence shown here is derived from an EMBL/GenBank/DDBJ whole genome shotgun (WGS) entry which is preliminary data.</text>
</comment>
<accession>A0A9X2CNZ5</accession>
<dbReference type="InterPro" id="IPR005901">
    <property type="entry name" value="GLPGLI"/>
</dbReference>
<gene>
    <name evidence="1" type="ORF">L1967_13370</name>
</gene>
<dbReference type="NCBIfam" id="TIGR01200">
    <property type="entry name" value="GLPGLI"/>
    <property type="match status" value="1"/>
</dbReference>
<dbReference type="AlphaFoldDB" id="A0A9X2CNZ5"/>
<dbReference type="Proteomes" id="UP001139521">
    <property type="component" value="Unassembled WGS sequence"/>
</dbReference>
<sequence length="217" mass="25418">MRVEYNIFVMKDSNQLENKAARIKAQQIERAIEALNFKLNIKNNASLFKLDEKLLRDNDWNYSMAKSFVSGKYQYYTDLEQKLMIGDIFGEESAILQDKEKYSNWNITKETKTILDFKCFKATTTYEEIGNRGEPKQIYIEAWFTPDIPINAGPLDIDGLPGLILEGYRNPRYVFKASNINFDTEEEIVKPKFKMMLSNQEYMEKLSEVIKEIRSRG</sequence>
<dbReference type="Pfam" id="PF09697">
    <property type="entry name" value="Porph_ging"/>
    <property type="match status" value="1"/>
</dbReference>
<name>A0A9X2CNZ5_9FLAO</name>
<evidence type="ECO:0000313" key="2">
    <source>
        <dbReference type="Proteomes" id="UP001139521"/>
    </source>
</evidence>
<evidence type="ECO:0000313" key="1">
    <source>
        <dbReference type="EMBL" id="MCL6219284.1"/>
    </source>
</evidence>